<keyword evidence="3" id="KW-0106">Calcium</keyword>
<feature type="domain" description="EF-hand" evidence="4">
    <location>
        <begin position="43"/>
        <end position="71"/>
    </location>
</feature>
<dbReference type="PANTHER" id="PTHR34524:SF6">
    <property type="entry name" value="CALCYPHOSINE LIKE"/>
    <property type="match status" value="1"/>
</dbReference>
<evidence type="ECO:0000313" key="6">
    <source>
        <dbReference type="Proteomes" id="UP000000305"/>
    </source>
</evidence>
<dbReference type="AlphaFoldDB" id="E9FUA5"/>
<keyword evidence="1" id="KW-0479">Metal-binding</keyword>
<dbReference type="PhylomeDB" id="E9FUA5"/>
<dbReference type="SMART" id="SM00054">
    <property type="entry name" value="EFh"/>
    <property type="match status" value="4"/>
</dbReference>
<sequence length="207" mass="23523">MASTARNEREMILNAGKELSSTADPLERLRLQCLQRGVAGIRDFGRTFRIWDDDGNRKISYEEFVKGLSDFGASLTATEAQQLFHSMDKNSSGSIEYDELLIALRPPMSKSRISLILAAFQKMDKTGDGVITPEDLKGVYNVRSHPKFINGEKTEEQIFQEYLRTFDSPHGDGKVTLQEFEEYYAGVSASIDLDVYFDLMMRQAWKL</sequence>
<dbReference type="OrthoDB" id="444540at2759"/>
<dbReference type="KEGG" id="dpx:DAPPUDRAFT_304741"/>
<evidence type="ECO:0000259" key="4">
    <source>
        <dbReference type="SMART" id="SM00054"/>
    </source>
</evidence>
<dbReference type="FunCoup" id="E9FUA5">
    <property type="interactions" value="24"/>
</dbReference>
<evidence type="ECO:0000256" key="1">
    <source>
        <dbReference type="ARBA" id="ARBA00022723"/>
    </source>
</evidence>
<dbReference type="HOGENOM" id="CLU_036726_1_0_1"/>
<feature type="domain" description="EF-hand" evidence="4">
    <location>
        <begin position="79"/>
        <end position="107"/>
    </location>
</feature>
<dbReference type="PROSITE" id="PS00018">
    <property type="entry name" value="EF_HAND_1"/>
    <property type="match status" value="2"/>
</dbReference>
<gene>
    <name evidence="5" type="ORF">DAPPUDRAFT_304741</name>
</gene>
<accession>E9FUA5</accession>
<keyword evidence="6" id="KW-1185">Reference proteome</keyword>
<dbReference type="PANTHER" id="PTHR34524">
    <property type="entry name" value="CALCYPHOSIN"/>
    <property type="match status" value="1"/>
</dbReference>
<evidence type="ECO:0000256" key="3">
    <source>
        <dbReference type="ARBA" id="ARBA00022837"/>
    </source>
</evidence>
<dbReference type="Proteomes" id="UP000000305">
    <property type="component" value="Unassembled WGS sequence"/>
</dbReference>
<dbReference type="InterPro" id="IPR011992">
    <property type="entry name" value="EF-hand-dom_pair"/>
</dbReference>
<dbReference type="GO" id="GO:0005509">
    <property type="term" value="F:calcium ion binding"/>
    <property type="evidence" value="ECO:0007669"/>
    <property type="project" value="InterPro"/>
</dbReference>
<dbReference type="eggNOG" id="KOG0032">
    <property type="taxonomic scope" value="Eukaryota"/>
</dbReference>
<organism evidence="5 6">
    <name type="scientific">Daphnia pulex</name>
    <name type="common">Water flea</name>
    <dbReference type="NCBI Taxonomy" id="6669"/>
    <lineage>
        <taxon>Eukaryota</taxon>
        <taxon>Metazoa</taxon>
        <taxon>Ecdysozoa</taxon>
        <taxon>Arthropoda</taxon>
        <taxon>Crustacea</taxon>
        <taxon>Branchiopoda</taxon>
        <taxon>Diplostraca</taxon>
        <taxon>Cladocera</taxon>
        <taxon>Anomopoda</taxon>
        <taxon>Daphniidae</taxon>
        <taxon>Daphnia</taxon>
    </lineage>
</organism>
<evidence type="ECO:0000313" key="5">
    <source>
        <dbReference type="EMBL" id="EFX88955.1"/>
    </source>
</evidence>
<name>E9FUA5_DAPPU</name>
<dbReference type="InterPro" id="IPR002048">
    <property type="entry name" value="EF_hand_dom"/>
</dbReference>
<dbReference type="Pfam" id="PF13499">
    <property type="entry name" value="EF-hand_7"/>
    <property type="match status" value="2"/>
</dbReference>
<protein>
    <recommendedName>
        <fullName evidence="4">EF-hand domain-containing protein</fullName>
    </recommendedName>
</protein>
<proteinExistence type="predicted"/>
<feature type="domain" description="EF-hand" evidence="4">
    <location>
        <begin position="115"/>
        <end position="143"/>
    </location>
</feature>
<dbReference type="Gene3D" id="1.10.238.10">
    <property type="entry name" value="EF-hand"/>
    <property type="match status" value="2"/>
</dbReference>
<keyword evidence="2" id="KW-0677">Repeat</keyword>
<dbReference type="CDD" id="cd00051">
    <property type="entry name" value="EFh"/>
    <property type="match status" value="2"/>
</dbReference>
<dbReference type="SUPFAM" id="SSF47473">
    <property type="entry name" value="EF-hand"/>
    <property type="match status" value="1"/>
</dbReference>
<feature type="domain" description="EF-hand" evidence="4">
    <location>
        <begin position="158"/>
        <end position="187"/>
    </location>
</feature>
<dbReference type="InParanoid" id="E9FUA5"/>
<reference evidence="5 6" key="1">
    <citation type="journal article" date="2011" name="Science">
        <title>The ecoresponsive genome of Daphnia pulex.</title>
        <authorList>
            <person name="Colbourne J.K."/>
            <person name="Pfrender M.E."/>
            <person name="Gilbert D."/>
            <person name="Thomas W.K."/>
            <person name="Tucker A."/>
            <person name="Oakley T.H."/>
            <person name="Tokishita S."/>
            <person name="Aerts A."/>
            <person name="Arnold G.J."/>
            <person name="Basu M.K."/>
            <person name="Bauer D.J."/>
            <person name="Caceres C.E."/>
            <person name="Carmel L."/>
            <person name="Casola C."/>
            <person name="Choi J.H."/>
            <person name="Detter J.C."/>
            <person name="Dong Q."/>
            <person name="Dusheyko S."/>
            <person name="Eads B.D."/>
            <person name="Frohlich T."/>
            <person name="Geiler-Samerotte K.A."/>
            <person name="Gerlach D."/>
            <person name="Hatcher P."/>
            <person name="Jogdeo S."/>
            <person name="Krijgsveld J."/>
            <person name="Kriventseva E.V."/>
            <person name="Kultz D."/>
            <person name="Laforsch C."/>
            <person name="Lindquist E."/>
            <person name="Lopez J."/>
            <person name="Manak J.R."/>
            <person name="Muller J."/>
            <person name="Pangilinan J."/>
            <person name="Patwardhan R.P."/>
            <person name="Pitluck S."/>
            <person name="Pritham E.J."/>
            <person name="Rechtsteiner A."/>
            <person name="Rho M."/>
            <person name="Rogozin I.B."/>
            <person name="Sakarya O."/>
            <person name="Salamov A."/>
            <person name="Schaack S."/>
            <person name="Shapiro H."/>
            <person name="Shiga Y."/>
            <person name="Skalitzky C."/>
            <person name="Smith Z."/>
            <person name="Souvorov A."/>
            <person name="Sung W."/>
            <person name="Tang Z."/>
            <person name="Tsuchiya D."/>
            <person name="Tu H."/>
            <person name="Vos H."/>
            <person name="Wang M."/>
            <person name="Wolf Y.I."/>
            <person name="Yamagata H."/>
            <person name="Yamada T."/>
            <person name="Ye Y."/>
            <person name="Shaw J.R."/>
            <person name="Andrews J."/>
            <person name="Crease T.J."/>
            <person name="Tang H."/>
            <person name="Lucas S.M."/>
            <person name="Robertson H.M."/>
            <person name="Bork P."/>
            <person name="Koonin E.V."/>
            <person name="Zdobnov E.M."/>
            <person name="Grigoriev I.V."/>
            <person name="Lynch M."/>
            <person name="Boore J.L."/>
        </authorList>
    </citation>
    <scope>NUCLEOTIDE SEQUENCE [LARGE SCALE GENOMIC DNA]</scope>
</reference>
<dbReference type="InterPro" id="IPR018247">
    <property type="entry name" value="EF_Hand_1_Ca_BS"/>
</dbReference>
<dbReference type="OMA" id="MKGVYHA"/>
<evidence type="ECO:0000256" key="2">
    <source>
        <dbReference type="ARBA" id="ARBA00022737"/>
    </source>
</evidence>
<dbReference type="EMBL" id="GL732525">
    <property type="protein sequence ID" value="EFX88955.1"/>
    <property type="molecule type" value="Genomic_DNA"/>
</dbReference>
<dbReference type="InterPro" id="IPR051581">
    <property type="entry name" value="Ca-bind"/>
</dbReference>